<sequence>MQLVKPVPQNRLSLISAFAYPDFIAVTTTLTRAKHVGAPIFCRFFDENRIELPRTRFKSVIFPIAAVRCPKIAGGAKFVSLSLTPEASADSPEELGLTPIPLISREFPQIPHELGVCSGQFYGREPKWMEVIEHVEHHRMLGATQFYFTILEASEYDRRIFTYYNGLGLSETTDVLLEFDPSARFHEIQMNECYYRSRHHSKWVLNIDQDERFVFNNKNISVLKFLRTLGPSFGEITVPVSRTVKYQSNPQTYVNPEQMLRELHFLRYRNRTNFSWNTQKGFFDPLKVHALFFHFAFLRDPECRVYFFSRHIAHIRHYRIADEKWLKNSTILEREELDGEYVAEMRRRVLAVIRNVYTHRVTQKQDIDKDRSALKTYIHPNFVFQDCIVNITRDEFMIQLIANPADSMKMRLKYTDYQVAYIRHHSFVTEFDVAQNEVVDSSTYAALRQIGDKFSIIFGKTNGCQKS</sequence>
<protein>
    <recommendedName>
        <fullName evidence="8">Glycosyltransferase family 92 protein</fullName>
        <ecNumber evidence="8">2.4.1.-</ecNumber>
    </recommendedName>
</protein>
<dbReference type="PANTHER" id="PTHR21461">
    <property type="entry name" value="GLYCOSYLTRANSFERASE FAMILY 92 PROTEIN"/>
    <property type="match status" value="1"/>
</dbReference>
<comment type="subcellular location">
    <subcellularLocation>
        <location evidence="1">Membrane</location>
        <topology evidence="1">Single-pass membrane protein</topology>
    </subcellularLocation>
</comment>
<dbReference type="Proteomes" id="UP001152747">
    <property type="component" value="Unassembled WGS sequence"/>
</dbReference>
<evidence type="ECO:0000256" key="4">
    <source>
        <dbReference type="ARBA" id="ARBA00022679"/>
    </source>
</evidence>
<name>A0A9P1I844_9PELO</name>
<dbReference type="EC" id="2.4.1.-" evidence="8"/>
<keyword evidence="7" id="KW-0472">Membrane</keyword>
<evidence type="ECO:0000256" key="2">
    <source>
        <dbReference type="ARBA" id="ARBA00007647"/>
    </source>
</evidence>
<comment type="similarity">
    <text evidence="2 8">Belongs to the glycosyltransferase 92 family.</text>
</comment>
<dbReference type="GO" id="GO:0016757">
    <property type="term" value="F:glycosyltransferase activity"/>
    <property type="evidence" value="ECO:0007669"/>
    <property type="project" value="UniProtKB-UniRule"/>
</dbReference>
<accession>A0A9P1I844</accession>
<evidence type="ECO:0000256" key="3">
    <source>
        <dbReference type="ARBA" id="ARBA00022676"/>
    </source>
</evidence>
<evidence type="ECO:0000256" key="8">
    <source>
        <dbReference type="RuleBase" id="RU366017"/>
    </source>
</evidence>
<dbReference type="GO" id="GO:0016020">
    <property type="term" value="C:membrane"/>
    <property type="evidence" value="ECO:0007669"/>
    <property type="project" value="UniProtKB-SubCell"/>
</dbReference>
<dbReference type="AlphaFoldDB" id="A0A9P1I844"/>
<reference evidence="9" key="1">
    <citation type="submission" date="2022-11" db="EMBL/GenBank/DDBJ databases">
        <authorList>
            <person name="Kikuchi T."/>
        </authorList>
    </citation>
    <scope>NUCLEOTIDE SEQUENCE</scope>
    <source>
        <strain evidence="9">PS1010</strain>
    </source>
</reference>
<dbReference type="InterPro" id="IPR008166">
    <property type="entry name" value="Glyco_transf_92"/>
</dbReference>
<dbReference type="PANTHER" id="PTHR21461:SF9">
    <property type="entry name" value="GLYCOSYLTRANSFERASE FAMILY 92 PROTEIN"/>
    <property type="match status" value="1"/>
</dbReference>
<dbReference type="Pfam" id="PF01697">
    <property type="entry name" value="Glyco_transf_92"/>
    <property type="match status" value="1"/>
</dbReference>
<keyword evidence="10" id="KW-1185">Reference proteome</keyword>
<keyword evidence="4 8" id="KW-0808">Transferase</keyword>
<dbReference type="GO" id="GO:0005737">
    <property type="term" value="C:cytoplasm"/>
    <property type="evidence" value="ECO:0007669"/>
    <property type="project" value="TreeGrafter"/>
</dbReference>
<evidence type="ECO:0000313" key="10">
    <source>
        <dbReference type="Proteomes" id="UP001152747"/>
    </source>
</evidence>
<evidence type="ECO:0000256" key="7">
    <source>
        <dbReference type="ARBA" id="ARBA00023136"/>
    </source>
</evidence>
<evidence type="ECO:0000313" key="9">
    <source>
        <dbReference type="EMBL" id="CAI5440240.1"/>
    </source>
</evidence>
<keyword evidence="3 8" id="KW-0328">Glycosyltransferase</keyword>
<keyword evidence="6" id="KW-1133">Transmembrane helix</keyword>
<evidence type="ECO:0000256" key="5">
    <source>
        <dbReference type="ARBA" id="ARBA00022692"/>
    </source>
</evidence>
<dbReference type="OrthoDB" id="2526284at2759"/>
<keyword evidence="5" id="KW-0812">Transmembrane</keyword>
<proteinExistence type="inferred from homology"/>
<dbReference type="EMBL" id="CANHGI010000001">
    <property type="protein sequence ID" value="CAI5440240.1"/>
    <property type="molecule type" value="Genomic_DNA"/>
</dbReference>
<comment type="caution">
    <text evidence="9">The sequence shown here is derived from an EMBL/GenBank/DDBJ whole genome shotgun (WGS) entry which is preliminary data.</text>
</comment>
<evidence type="ECO:0000256" key="1">
    <source>
        <dbReference type="ARBA" id="ARBA00004167"/>
    </source>
</evidence>
<organism evidence="9 10">
    <name type="scientific">Caenorhabditis angaria</name>
    <dbReference type="NCBI Taxonomy" id="860376"/>
    <lineage>
        <taxon>Eukaryota</taxon>
        <taxon>Metazoa</taxon>
        <taxon>Ecdysozoa</taxon>
        <taxon>Nematoda</taxon>
        <taxon>Chromadorea</taxon>
        <taxon>Rhabditida</taxon>
        <taxon>Rhabditina</taxon>
        <taxon>Rhabditomorpha</taxon>
        <taxon>Rhabditoidea</taxon>
        <taxon>Rhabditidae</taxon>
        <taxon>Peloderinae</taxon>
        <taxon>Caenorhabditis</taxon>
    </lineage>
</organism>
<gene>
    <name evidence="9" type="ORF">CAMP_LOCUS2877</name>
</gene>
<evidence type="ECO:0000256" key="6">
    <source>
        <dbReference type="ARBA" id="ARBA00022989"/>
    </source>
</evidence>